<feature type="compositionally biased region" description="Low complexity" evidence="8">
    <location>
        <begin position="463"/>
        <end position="482"/>
    </location>
</feature>
<feature type="compositionally biased region" description="Gly residues" evidence="8">
    <location>
        <begin position="353"/>
        <end position="367"/>
    </location>
</feature>
<dbReference type="SUPFAM" id="SSF57756">
    <property type="entry name" value="Retrovirus zinc finger-like domains"/>
    <property type="match status" value="1"/>
</dbReference>
<accession>A0A8J4PYG0</accession>
<evidence type="ECO:0000259" key="9">
    <source>
        <dbReference type="PROSITE" id="PS50158"/>
    </source>
</evidence>
<feature type="domain" description="CCHC-type" evidence="9">
    <location>
        <begin position="244"/>
        <end position="257"/>
    </location>
</feature>
<gene>
    <name evidence="10" type="ORF">CYY_001267</name>
</gene>
<dbReference type="GO" id="GO:0003723">
    <property type="term" value="F:RNA binding"/>
    <property type="evidence" value="ECO:0007669"/>
    <property type="project" value="TreeGrafter"/>
</dbReference>
<name>A0A8J4PYG0_9MYCE</name>
<dbReference type="PROSITE" id="PS50158">
    <property type="entry name" value="ZF_CCHC"/>
    <property type="match status" value="2"/>
</dbReference>
<dbReference type="EMBL" id="AJWJ01000029">
    <property type="protein sequence ID" value="KAF2077418.1"/>
    <property type="molecule type" value="Genomic_DNA"/>
</dbReference>
<dbReference type="GO" id="GO:0071031">
    <property type="term" value="P:nuclear mRNA surveillance of mRNA 3'-end processing"/>
    <property type="evidence" value="ECO:0007669"/>
    <property type="project" value="TreeGrafter"/>
</dbReference>
<keyword evidence="5" id="KW-0862">Zinc</keyword>
<comment type="subcellular location">
    <subcellularLocation>
        <location evidence="1">Nucleus</location>
    </subcellularLocation>
</comment>
<dbReference type="InterPro" id="IPR036875">
    <property type="entry name" value="Znf_CCHC_sf"/>
</dbReference>
<evidence type="ECO:0000313" key="10">
    <source>
        <dbReference type="EMBL" id="KAF2077418.1"/>
    </source>
</evidence>
<evidence type="ECO:0000256" key="4">
    <source>
        <dbReference type="ARBA" id="ARBA00022771"/>
    </source>
</evidence>
<proteinExistence type="predicted"/>
<keyword evidence="11" id="KW-1185">Reference proteome</keyword>
<dbReference type="GO" id="GO:0031499">
    <property type="term" value="C:TRAMP complex"/>
    <property type="evidence" value="ECO:0007669"/>
    <property type="project" value="TreeGrafter"/>
</dbReference>
<feature type="region of interest" description="Disordered" evidence="8">
    <location>
        <begin position="290"/>
        <end position="493"/>
    </location>
</feature>
<organism evidence="10 11">
    <name type="scientific">Polysphondylium violaceum</name>
    <dbReference type="NCBI Taxonomy" id="133409"/>
    <lineage>
        <taxon>Eukaryota</taxon>
        <taxon>Amoebozoa</taxon>
        <taxon>Evosea</taxon>
        <taxon>Eumycetozoa</taxon>
        <taxon>Dictyostelia</taxon>
        <taxon>Dictyosteliales</taxon>
        <taxon>Dictyosteliaceae</taxon>
        <taxon>Polysphondylium</taxon>
    </lineage>
</organism>
<feature type="compositionally biased region" description="Low complexity" evidence="8">
    <location>
        <begin position="76"/>
        <end position="99"/>
    </location>
</feature>
<dbReference type="GO" id="GO:0071036">
    <property type="term" value="P:nuclear polyadenylation-dependent snoRNA catabolic process"/>
    <property type="evidence" value="ECO:0007669"/>
    <property type="project" value="TreeGrafter"/>
</dbReference>
<keyword evidence="2" id="KW-0479">Metal-binding</keyword>
<evidence type="ECO:0000256" key="2">
    <source>
        <dbReference type="ARBA" id="ARBA00022723"/>
    </source>
</evidence>
<feature type="compositionally biased region" description="Basic and acidic residues" evidence="8">
    <location>
        <begin position="293"/>
        <end position="338"/>
    </location>
</feature>
<dbReference type="AlphaFoldDB" id="A0A8J4PYG0"/>
<evidence type="ECO:0000256" key="1">
    <source>
        <dbReference type="ARBA" id="ARBA00004123"/>
    </source>
</evidence>
<feature type="compositionally biased region" description="Low complexity" evidence="8">
    <location>
        <begin position="420"/>
        <end position="456"/>
    </location>
</feature>
<dbReference type="OrthoDB" id="3863715at2759"/>
<dbReference type="Gene3D" id="4.10.60.10">
    <property type="entry name" value="Zinc finger, CCHC-type"/>
    <property type="match status" value="1"/>
</dbReference>
<dbReference type="GO" id="GO:0071037">
    <property type="term" value="P:nuclear polyadenylation-dependent snRNA catabolic process"/>
    <property type="evidence" value="ECO:0007669"/>
    <property type="project" value="TreeGrafter"/>
</dbReference>
<dbReference type="GO" id="GO:0071038">
    <property type="term" value="P:TRAMP-dependent tRNA surveillance pathway"/>
    <property type="evidence" value="ECO:0007669"/>
    <property type="project" value="TreeGrafter"/>
</dbReference>
<keyword evidence="6" id="KW-0539">Nucleus</keyword>
<dbReference type="InterPro" id="IPR001878">
    <property type="entry name" value="Znf_CCHC"/>
</dbReference>
<evidence type="ECO:0000256" key="8">
    <source>
        <dbReference type="SAM" id="MobiDB-lite"/>
    </source>
</evidence>
<feature type="region of interest" description="Disordered" evidence="8">
    <location>
        <begin position="1"/>
        <end position="35"/>
    </location>
</feature>
<feature type="domain" description="CCHC-type" evidence="9">
    <location>
        <begin position="226"/>
        <end position="241"/>
    </location>
</feature>
<dbReference type="GO" id="GO:0071035">
    <property type="term" value="P:nuclear polyadenylation-dependent rRNA catabolic process"/>
    <property type="evidence" value="ECO:0007669"/>
    <property type="project" value="TreeGrafter"/>
</dbReference>
<feature type="region of interest" description="Disordered" evidence="8">
    <location>
        <begin position="76"/>
        <end position="102"/>
    </location>
</feature>
<comment type="caution">
    <text evidence="10">The sequence shown here is derived from an EMBL/GenBank/DDBJ whole genome shotgun (WGS) entry which is preliminary data.</text>
</comment>
<evidence type="ECO:0000256" key="7">
    <source>
        <dbReference type="PROSITE-ProRule" id="PRU00047"/>
    </source>
</evidence>
<dbReference type="GO" id="GO:0008270">
    <property type="term" value="F:zinc ion binding"/>
    <property type="evidence" value="ECO:0007669"/>
    <property type="project" value="UniProtKB-KW"/>
</dbReference>
<evidence type="ECO:0000313" key="11">
    <source>
        <dbReference type="Proteomes" id="UP000695562"/>
    </source>
</evidence>
<reference evidence="10" key="1">
    <citation type="submission" date="2020-01" db="EMBL/GenBank/DDBJ databases">
        <title>Development of genomics and gene disruption for Polysphondylium violaceum indicates a role for the polyketide synthase stlB in stalk morphogenesis.</title>
        <authorList>
            <person name="Narita B."/>
            <person name="Kawabe Y."/>
            <person name="Kin K."/>
            <person name="Saito T."/>
            <person name="Gibbs R."/>
            <person name="Kuspa A."/>
            <person name="Muzny D."/>
            <person name="Queller D."/>
            <person name="Richards S."/>
            <person name="Strassman J."/>
            <person name="Sucgang R."/>
            <person name="Worley K."/>
            <person name="Schaap P."/>
        </authorList>
    </citation>
    <scope>NUCLEOTIDE SEQUENCE</scope>
    <source>
        <strain evidence="10">QSvi11</strain>
    </source>
</reference>
<evidence type="ECO:0000256" key="3">
    <source>
        <dbReference type="ARBA" id="ARBA00022737"/>
    </source>
</evidence>
<dbReference type="SMART" id="SM00343">
    <property type="entry name" value="ZnF_C2HC"/>
    <property type="match status" value="3"/>
</dbReference>
<protein>
    <recommendedName>
        <fullName evidence="9">CCHC-type domain-containing protein</fullName>
    </recommendedName>
</protein>
<sequence length="510" mass="59374">MPTPTTSTIIISSDEESISKRKKKQQSSTKTTKKASPIILIDDKDDVDDHNDNIDIASDIQYNSNANTYKVESTVINDSNNNNNNNNNSSNNNNGIINIKPSTPSKEDIFKEFIGYDETDNIEDDDIFMLKATLGQLDNEDIKQKVLNNTQQSTQTILDSVNEKEQDEIILGNVDNNSNNNGRRRPRTSISAQRYFIGETIKCEKCGAYDDHPSFDCPNSVEDRPCFRCGEFGHYTSTCPQYICFKCGLYGHYPRLCYHKNMTYFNNSDIKLFQKHKGFSFGKMYNAEDEDEKTIKEKQTRMRTRMAEKEREMKKVSKKKEDKRDWFKGSNRDHDWRSKKMSSRYSDRDYNSNGGGYNSNKKYGGGKYNKTTEYYDGDDDDYYDNSYKSKKNNYNNKYNQNQYQNQNQTYKRKRDDYDNESYSNNNNYNSNKKNKISSNTNNSNSGQSQNKKSLNSKSDKSTLKNSNNSIKNNSSKNNSNKNNSDDNYHHFNKSLKQFKVEDYRNYDRDD</sequence>
<dbReference type="Proteomes" id="UP000695562">
    <property type="component" value="Unassembled WGS sequence"/>
</dbReference>
<evidence type="ECO:0000256" key="6">
    <source>
        <dbReference type="ARBA" id="ARBA00023242"/>
    </source>
</evidence>
<feature type="compositionally biased region" description="Low complexity" evidence="8">
    <location>
        <begin position="392"/>
        <end position="409"/>
    </location>
</feature>
<evidence type="ECO:0000256" key="5">
    <source>
        <dbReference type="ARBA" id="ARBA00022833"/>
    </source>
</evidence>
<dbReference type="PANTHER" id="PTHR46543">
    <property type="entry name" value="ZINC FINGER CCHC DOMAIN-CONTAINING PROTEIN 7"/>
    <property type="match status" value="1"/>
</dbReference>
<dbReference type="GO" id="GO:0071039">
    <property type="term" value="P:nuclear polyadenylation-dependent CUT catabolic process"/>
    <property type="evidence" value="ECO:0007669"/>
    <property type="project" value="TreeGrafter"/>
</dbReference>
<feature type="compositionally biased region" description="Low complexity" evidence="8">
    <location>
        <begin position="1"/>
        <end position="12"/>
    </location>
</feature>
<keyword evidence="3" id="KW-0677">Repeat</keyword>
<keyword evidence="4 7" id="KW-0863">Zinc-finger</keyword>
<dbReference type="PANTHER" id="PTHR46543:SF1">
    <property type="entry name" value="ZINC FINGER CCHC DOMAIN-CONTAINING PROTEIN 7"/>
    <property type="match status" value="1"/>
</dbReference>
<dbReference type="InterPro" id="IPR051644">
    <property type="entry name" value="TRAMP_AT-DNA-binding"/>
</dbReference>